<reference evidence="1" key="1">
    <citation type="submission" date="2021-02" db="EMBL/GenBank/DDBJ databases">
        <authorList>
            <person name="Nowell W R."/>
        </authorList>
    </citation>
    <scope>NUCLEOTIDE SEQUENCE</scope>
</reference>
<evidence type="ECO:0008006" key="4">
    <source>
        <dbReference type="Google" id="ProtNLM"/>
    </source>
</evidence>
<gene>
    <name evidence="2" type="ORF">OKA104_LOCUS11502</name>
    <name evidence="1" type="ORF">VCS650_LOCUS28806</name>
</gene>
<organism evidence="1 3">
    <name type="scientific">Adineta steineri</name>
    <dbReference type="NCBI Taxonomy" id="433720"/>
    <lineage>
        <taxon>Eukaryota</taxon>
        <taxon>Metazoa</taxon>
        <taxon>Spiralia</taxon>
        <taxon>Gnathifera</taxon>
        <taxon>Rotifera</taxon>
        <taxon>Eurotatoria</taxon>
        <taxon>Bdelloidea</taxon>
        <taxon>Adinetida</taxon>
        <taxon>Adinetidae</taxon>
        <taxon>Adineta</taxon>
    </lineage>
</organism>
<dbReference type="Proteomes" id="UP000663891">
    <property type="component" value="Unassembled WGS sequence"/>
</dbReference>
<dbReference type="EMBL" id="CAJOAY010000534">
    <property type="protein sequence ID" value="CAF3686608.1"/>
    <property type="molecule type" value="Genomic_DNA"/>
</dbReference>
<evidence type="ECO:0000313" key="3">
    <source>
        <dbReference type="Proteomes" id="UP000663891"/>
    </source>
</evidence>
<comment type="caution">
    <text evidence="1">The sequence shown here is derived from an EMBL/GenBank/DDBJ whole genome shotgun (WGS) entry which is preliminary data.</text>
</comment>
<dbReference type="OrthoDB" id="10054230at2759"/>
<dbReference type="SUPFAM" id="SSF52047">
    <property type="entry name" value="RNI-like"/>
    <property type="match status" value="1"/>
</dbReference>
<protein>
    <recommendedName>
        <fullName evidence="4">F-box domain-containing protein</fullName>
    </recommendedName>
</protein>
<accession>A0A815AQ82</accession>
<evidence type="ECO:0000313" key="1">
    <source>
        <dbReference type="EMBL" id="CAF1259788.1"/>
    </source>
</evidence>
<dbReference type="AlphaFoldDB" id="A0A815AQ82"/>
<name>A0A815AQ82_9BILA</name>
<dbReference type="EMBL" id="CAJNON010000432">
    <property type="protein sequence ID" value="CAF1259788.1"/>
    <property type="molecule type" value="Genomic_DNA"/>
</dbReference>
<proteinExistence type="predicted"/>
<dbReference type="Proteomes" id="UP000663881">
    <property type="component" value="Unassembled WGS sequence"/>
</dbReference>
<sequence length="225" mass="26547">MDNTKRKLTSPESSEKNSKKIRNQLVNSIENLSNDLFYEIYDYLEGLDICVAFSNLNSRFQQLITCSTNRYKIIIDYLTTKELFWNYSKEFKHQIYSIPFQLRKSSVNEFLPIHYSFTDLNEIYQLIFSLPKLKSNKLDLFTDEYSISIPMSNNQQLSPITYLHISHSYTFDELSTLISYTPSLRHLNLSRSSNYNSYIEESLPMHLNELIHLSIHSDNLNFDGF</sequence>
<evidence type="ECO:0000313" key="2">
    <source>
        <dbReference type="EMBL" id="CAF3686608.1"/>
    </source>
</evidence>